<dbReference type="AlphaFoldDB" id="A0A8B8Q2F0"/>
<dbReference type="PANTHER" id="PTHR33232">
    <property type="entry name" value="PROTEIN SIEVE ELEMENT OCCLUSION B-LIKE"/>
    <property type="match status" value="1"/>
</dbReference>
<proteinExistence type="predicted"/>
<dbReference type="Pfam" id="PF14576">
    <property type="entry name" value="SEO_N"/>
    <property type="match status" value="1"/>
</dbReference>
<accession>A0A8B8Q2F0</accession>
<protein>
    <submittedName>
        <fullName evidence="3">Protein SIEVE ELEMENT OCCLUSION B-like</fullName>
    </submittedName>
</protein>
<feature type="domain" description="Sieve element occlusion N-terminal" evidence="1">
    <location>
        <begin position="6"/>
        <end position="206"/>
    </location>
</feature>
<organism evidence="2 3">
    <name type="scientific">Rhodamnia argentea</name>
    <dbReference type="NCBI Taxonomy" id="178133"/>
    <lineage>
        <taxon>Eukaryota</taxon>
        <taxon>Viridiplantae</taxon>
        <taxon>Streptophyta</taxon>
        <taxon>Embryophyta</taxon>
        <taxon>Tracheophyta</taxon>
        <taxon>Spermatophyta</taxon>
        <taxon>Magnoliopsida</taxon>
        <taxon>eudicotyledons</taxon>
        <taxon>Gunneridae</taxon>
        <taxon>Pentapetalae</taxon>
        <taxon>rosids</taxon>
        <taxon>malvids</taxon>
        <taxon>Myrtales</taxon>
        <taxon>Myrtaceae</taxon>
        <taxon>Myrtoideae</taxon>
        <taxon>Myrteae</taxon>
        <taxon>Australasian group</taxon>
        <taxon>Rhodamnia</taxon>
    </lineage>
</organism>
<evidence type="ECO:0000259" key="1">
    <source>
        <dbReference type="Pfam" id="PF14576"/>
    </source>
</evidence>
<reference evidence="3" key="2">
    <citation type="submission" date="2025-08" db="UniProtKB">
        <authorList>
            <consortium name="RefSeq"/>
        </authorList>
    </citation>
    <scope>IDENTIFICATION</scope>
    <source>
        <tissue evidence="3">Leaf</tissue>
    </source>
</reference>
<evidence type="ECO:0000313" key="2">
    <source>
        <dbReference type="Proteomes" id="UP000827889"/>
    </source>
</evidence>
<evidence type="ECO:0000313" key="3">
    <source>
        <dbReference type="RefSeq" id="XP_030541245.2"/>
    </source>
</evidence>
<gene>
    <name evidence="3" type="primary">LOC115748770</name>
</gene>
<dbReference type="Proteomes" id="UP000827889">
    <property type="component" value="Chromosome 1"/>
</dbReference>
<dbReference type="InterPro" id="IPR039299">
    <property type="entry name" value="SEOA"/>
</dbReference>
<dbReference type="GO" id="GO:0010088">
    <property type="term" value="P:phloem development"/>
    <property type="evidence" value="ECO:0007669"/>
    <property type="project" value="InterPro"/>
</dbReference>
<name>A0A8B8Q2F0_9MYRT</name>
<sequence>MPSYISRLIDWICCEMTCQARHGENVGQRLRLIFDRLQIYRWTTQVLLVLAAFALQYGDFCCAHEAPPEGGHVPSTPFPKALSSLKRKVVPDGNKKGIKPLNKVASDLCELTSSLFDLTEMVNQHRGKHVPELAKAFRSIPGWSCETIIAILAAGNIFDQITGGYTEFPESEVESLKSSVSNRKSTVLAKVDTCKKEIGLLEQYLMYMKKVEAPVDIADFLRSLLAKDSKQNPFVIDPNNTAVEFKGFRKKNVLLIISDQKISDYDIATLERIHHDPRRVGIPKEEDRKDDVIQIQTEKETLYELVWIPIVDAGHDRLEALPSFKSVRRLAFVVDPLKMNKFASRYIKEEWRFKRETMVVVLDALGWVENADAMPMLRTWETEAFPYTGNESTHPWLGQSWSWVRLVLREQIVRHGTLDAPTKTDYKLIYGGTAAATLATEVTGENANLSVMPIEDPCRFFILLRSCLISRLQAVQILNIERDPLRDRIVYEMCEAHKAFQSGGVAIIAKGHDLQVLHVGLMSDLKSVRDQVANNEWKALAEGHEKKYKEALGQSMCLHVYVPHHANLGDLYCPGCSRFMRHDLRLTCCHSESD</sequence>
<dbReference type="GeneID" id="115748770"/>
<dbReference type="PANTHER" id="PTHR33232:SF9">
    <property type="entry name" value="PROTEIN SIEVE ELEMENT OCCLUSION B"/>
    <property type="match status" value="1"/>
</dbReference>
<dbReference type="InterPro" id="IPR027942">
    <property type="entry name" value="SEO_N"/>
</dbReference>
<reference evidence="2" key="1">
    <citation type="submission" date="2025-05" db="UniProtKB">
        <authorList>
            <consortium name="RefSeq"/>
        </authorList>
    </citation>
    <scope>NUCLEOTIDE SEQUENCE [LARGE SCALE GENOMIC DNA]</scope>
</reference>
<dbReference type="RefSeq" id="XP_030541245.2">
    <property type="nucleotide sequence ID" value="XM_030685385.2"/>
</dbReference>
<keyword evidence="2" id="KW-1185">Reference proteome</keyword>
<dbReference type="KEGG" id="rarg:115748770"/>